<evidence type="ECO:0000256" key="3">
    <source>
        <dbReference type="SAM" id="Phobius"/>
    </source>
</evidence>
<evidence type="ECO:0000313" key="5">
    <source>
        <dbReference type="EMBL" id="GAA5175356.1"/>
    </source>
</evidence>
<dbReference type="CDD" id="cd01949">
    <property type="entry name" value="GGDEF"/>
    <property type="match status" value="1"/>
</dbReference>
<feature type="transmembrane region" description="Helical" evidence="3">
    <location>
        <begin position="108"/>
        <end position="125"/>
    </location>
</feature>
<keyword evidence="3" id="KW-0472">Membrane</keyword>
<sequence>MNGKFRNLGSWRALSLPACPLPADRQRYFYTLSQLYLIAAVVYLFDFIPMFWLLSDTRLFIISVTGLGMTVVARELHRRGHMGAGVSLMLSMMTAHMLASIGTYGSGLGFELYFALILLVTYISALRQIAKLGVSLAVMGLTTYQLMGTPEVTLVDRLGGWAPQVLLIANLATVGVLFAVILRRLEGVSQRLEISYRRQAHHDALTGVFNRRAVLHEIELALDNARPFALLMIDIDHFKTINDRYGHKLGDRALCHLVECLRVSLRDEDTLGRYGGEEFIAVLHGKSHGEALCAAERLASAVRETSYALESGALNMTLSIGVAVDGEAQDIDNLIALADRRLYQAKRDGRDRVCGTDTPAMQGEIPVVLDRAAEQMRAVFERAS</sequence>
<protein>
    <recommendedName>
        <fullName evidence="1">diguanylate cyclase</fullName>
        <ecNumber evidence="1">2.7.7.65</ecNumber>
    </recommendedName>
</protein>
<dbReference type="InterPro" id="IPR043128">
    <property type="entry name" value="Rev_trsase/Diguanyl_cyclase"/>
</dbReference>
<dbReference type="Pfam" id="PF00990">
    <property type="entry name" value="GGDEF"/>
    <property type="match status" value="1"/>
</dbReference>
<feature type="transmembrane region" description="Helical" evidence="3">
    <location>
        <begin position="59"/>
        <end position="76"/>
    </location>
</feature>
<dbReference type="InterPro" id="IPR000160">
    <property type="entry name" value="GGDEF_dom"/>
</dbReference>
<evidence type="ECO:0000313" key="6">
    <source>
        <dbReference type="Proteomes" id="UP001500074"/>
    </source>
</evidence>
<dbReference type="RefSeq" id="WP_051907319.1">
    <property type="nucleotide sequence ID" value="NZ_BAABKI010000019.1"/>
</dbReference>
<dbReference type="SUPFAM" id="SSF55073">
    <property type="entry name" value="Nucleotide cyclase"/>
    <property type="match status" value="1"/>
</dbReference>
<dbReference type="EMBL" id="BAABKI010000019">
    <property type="protein sequence ID" value="GAA5175356.1"/>
    <property type="molecule type" value="Genomic_DNA"/>
</dbReference>
<reference evidence="6" key="1">
    <citation type="journal article" date="2019" name="Int. J. Syst. Evol. Microbiol.">
        <title>The Global Catalogue of Microorganisms (GCM) 10K type strain sequencing project: providing services to taxonomists for standard genome sequencing and annotation.</title>
        <authorList>
            <consortium name="The Broad Institute Genomics Platform"/>
            <consortium name="The Broad Institute Genome Sequencing Center for Infectious Disease"/>
            <person name="Wu L."/>
            <person name="Ma J."/>
        </authorList>
    </citation>
    <scope>NUCLEOTIDE SEQUENCE [LARGE SCALE GENOMIC DNA]</scope>
    <source>
        <strain evidence="6">JCM 18472</strain>
    </source>
</reference>
<keyword evidence="3" id="KW-0812">Transmembrane</keyword>
<dbReference type="PANTHER" id="PTHR45138">
    <property type="entry name" value="REGULATORY COMPONENTS OF SENSORY TRANSDUCTION SYSTEM"/>
    <property type="match status" value="1"/>
</dbReference>
<evidence type="ECO:0000256" key="1">
    <source>
        <dbReference type="ARBA" id="ARBA00012528"/>
    </source>
</evidence>
<name>A0ABP9RCY8_9GAMM</name>
<dbReference type="InterPro" id="IPR050469">
    <property type="entry name" value="Diguanylate_Cyclase"/>
</dbReference>
<dbReference type="PANTHER" id="PTHR45138:SF9">
    <property type="entry name" value="DIGUANYLATE CYCLASE DGCM-RELATED"/>
    <property type="match status" value="1"/>
</dbReference>
<feature type="domain" description="GGDEF" evidence="4">
    <location>
        <begin position="226"/>
        <end position="358"/>
    </location>
</feature>
<gene>
    <name evidence="5" type="ORF">GCM10023342_18480</name>
</gene>
<proteinExistence type="predicted"/>
<dbReference type="EC" id="2.7.7.65" evidence="1"/>
<dbReference type="SMART" id="SM00267">
    <property type="entry name" value="GGDEF"/>
    <property type="match status" value="1"/>
</dbReference>
<dbReference type="PROSITE" id="PS50887">
    <property type="entry name" value="GGDEF"/>
    <property type="match status" value="1"/>
</dbReference>
<organism evidence="5 6">
    <name type="scientific">Modicisalibacter zincidurans</name>
    <dbReference type="NCBI Taxonomy" id="1178777"/>
    <lineage>
        <taxon>Bacteria</taxon>
        <taxon>Pseudomonadati</taxon>
        <taxon>Pseudomonadota</taxon>
        <taxon>Gammaproteobacteria</taxon>
        <taxon>Oceanospirillales</taxon>
        <taxon>Halomonadaceae</taxon>
        <taxon>Modicisalibacter</taxon>
    </lineage>
</organism>
<comment type="catalytic activity">
    <reaction evidence="2">
        <text>2 GTP = 3',3'-c-di-GMP + 2 diphosphate</text>
        <dbReference type="Rhea" id="RHEA:24898"/>
        <dbReference type="ChEBI" id="CHEBI:33019"/>
        <dbReference type="ChEBI" id="CHEBI:37565"/>
        <dbReference type="ChEBI" id="CHEBI:58805"/>
        <dbReference type="EC" id="2.7.7.65"/>
    </reaction>
</comment>
<dbReference type="Proteomes" id="UP001500074">
    <property type="component" value="Unassembled WGS sequence"/>
</dbReference>
<keyword evidence="3" id="KW-1133">Transmembrane helix</keyword>
<feature type="transmembrane region" description="Helical" evidence="3">
    <location>
        <begin position="132"/>
        <end position="149"/>
    </location>
</feature>
<dbReference type="NCBIfam" id="TIGR00254">
    <property type="entry name" value="GGDEF"/>
    <property type="match status" value="1"/>
</dbReference>
<accession>A0ABP9RCY8</accession>
<dbReference type="InterPro" id="IPR029787">
    <property type="entry name" value="Nucleotide_cyclase"/>
</dbReference>
<comment type="caution">
    <text evidence="5">The sequence shown here is derived from an EMBL/GenBank/DDBJ whole genome shotgun (WGS) entry which is preliminary data.</text>
</comment>
<feature type="transmembrane region" description="Helical" evidence="3">
    <location>
        <begin position="161"/>
        <end position="182"/>
    </location>
</feature>
<keyword evidence="6" id="KW-1185">Reference proteome</keyword>
<feature type="transmembrane region" description="Helical" evidence="3">
    <location>
        <begin position="83"/>
        <end position="102"/>
    </location>
</feature>
<evidence type="ECO:0000256" key="2">
    <source>
        <dbReference type="ARBA" id="ARBA00034247"/>
    </source>
</evidence>
<evidence type="ECO:0000259" key="4">
    <source>
        <dbReference type="PROSITE" id="PS50887"/>
    </source>
</evidence>
<dbReference type="Gene3D" id="3.30.70.270">
    <property type="match status" value="1"/>
</dbReference>
<feature type="transmembrane region" description="Helical" evidence="3">
    <location>
        <begin position="35"/>
        <end position="53"/>
    </location>
</feature>